<evidence type="ECO:0000256" key="1">
    <source>
        <dbReference type="ARBA" id="ARBA00004123"/>
    </source>
</evidence>
<keyword evidence="3" id="KW-0156">Chromatin regulator</keyword>
<reference evidence="11 12" key="1">
    <citation type="submission" date="2016-03" db="EMBL/GenBank/DDBJ databases">
        <authorList>
            <person name="Ploux O."/>
        </authorList>
    </citation>
    <scope>NUCLEOTIDE SEQUENCE [LARGE SCALE GENOMIC DNA]</scope>
    <source>
        <strain evidence="11 12">UAMH 11012</strain>
    </source>
</reference>
<comment type="subcellular location">
    <subcellularLocation>
        <location evidence="1">Nucleus</location>
    </subcellularLocation>
</comment>
<feature type="region of interest" description="Disordered" evidence="9">
    <location>
        <begin position="156"/>
        <end position="213"/>
    </location>
</feature>
<feature type="domain" description="Bromo" evidence="10">
    <location>
        <begin position="58"/>
        <end position="128"/>
    </location>
</feature>
<dbReference type="GO" id="GO:0006368">
    <property type="term" value="P:transcription elongation by RNA polymerase II"/>
    <property type="evidence" value="ECO:0007669"/>
    <property type="project" value="TreeGrafter"/>
</dbReference>
<evidence type="ECO:0000256" key="9">
    <source>
        <dbReference type="SAM" id="MobiDB-lite"/>
    </source>
</evidence>
<dbReference type="InterPro" id="IPR037382">
    <property type="entry name" value="Rsc/polybromo"/>
</dbReference>
<dbReference type="Pfam" id="PF00439">
    <property type="entry name" value="Bromodomain"/>
    <property type="match status" value="2"/>
</dbReference>
<keyword evidence="6" id="KW-0804">Transcription</keyword>
<dbReference type="Pfam" id="PF22994">
    <property type="entry name" value="RSC4_Ig_like"/>
    <property type="match status" value="1"/>
</dbReference>
<dbReference type="InterPro" id="IPR036427">
    <property type="entry name" value="Bromodomain-like_sf"/>
</dbReference>
<evidence type="ECO:0000256" key="2">
    <source>
        <dbReference type="ARBA" id="ARBA00022737"/>
    </source>
</evidence>
<evidence type="ECO:0000259" key="10">
    <source>
        <dbReference type="PROSITE" id="PS50014"/>
    </source>
</evidence>
<feature type="domain" description="Bromo" evidence="10">
    <location>
        <begin position="250"/>
        <end position="330"/>
    </location>
</feature>
<feature type="compositionally biased region" description="Polar residues" evidence="9">
    <location>
        <begin position="491"/>
        <end position="504"/>
    </location>
</feature>
<dbReference type="PANTHER" id="PTHR16062">
    <property type="entry name" value="SWI/SNF-RELATED"/>
    <property type="match status" value="1"/>
</dbReference>
<evidence type="ECO:0000256" key="5">
    <source>
        <dbReference type="ARBA" id="ARBA00023117"/>
    </source>
</evidence>
<dbReference type="OrthoDB" id="6017at2759"/>
<keyword evidence="4" id="KW-0805">Transcription regulation</keyword>
<evidence type="ECO:0000256" key="3">
    <source>
        <dbReference type="ARBA" id="ARBA00022853"/>
    </source>
</evidence>
<dbReference type="Proteomes" id="UP000184330">
    <property type="component" value="Unassembled WGS sequence"/>
</dbReference>
<dbReference type="PRINTS" id="PR00503">
    <property type="entry name" value="BROMODOMAIN"/>
</dbReference>
<keyword evidence="2" id="KW-0677">Repeat</keyword>
<gene>
    <name evidence="11" type="ORF">PAC_05186</name>
</gene>
<dbReference type="PANTHER" id="PTHR16062:SF19">
    <property type="entry name" value="PROTEIN POLYBROMO-1"/>
    <property type="match status" value="1"/>
</dbReference>
<feature type="region of interest" description="Disordered" evidence="9">
    <location>
        <begin position="378"/>
        <end position="455"/>
    </location>
</feature>
<evidence type="ECO:0000256" key="4">
    <source>
        <dbReference type="ARBA" id="ARBA00023015"/>
    </source>
</evidence>
<dbReference type="GO" id="GO:0006338">
    <property type="term" value="P:chromatin remodeling"/>
    <property type="evidence" value="ECO:0007669"/>
    <property type="project" value="InterPro"/>
</dbReference>
<dbReference type="STRING" id="576137.A0A1L7WRA7"/>
<evidence type="ECO:0000256" key="8">
    <source>
        <dbReference type="PROSITE-ProRule" id="PRU00035"/>
    </source>
</evidence>
<evidence type="ECO:0000256" key="7">
    <source>
        <dbReference type="ARBA" id="ARBA00023242"/>
    </source>
</evidence>
<feature type="region of interest" description="Disordered" evidence="9">
    <location>
        <begin position="1"/>
        <end position="39"/>
    </location>
</feature>
<sequence>MEKRKASSSGGAAADDLDDRGTKRRKMPSDNIDVETAETTTQTGLQLCETLKLTADKSGRQIATAFLALPNKRDLPDYYDVIKMPLAIDTIEAKLRRKEFPNLSALESYFKRMISNAKEYNQRGSEVYDDSERLRKALSNFMTRWNPAYKTPGYVATPVPIPSNGQADGPASDGEADADGEPDPDVESQSMAKRKPGRPPKNAQAPQRSSETPVLSEFQYAGVSFQGLTFQQAQEKIIEDMIRKKEFEEDEFAHFEPFLVLPSRSDYRDYYKVIKNPVSLKTFQKRIKGVQGRNTATGVSDFKSWAAFEDEFSVVWKNAYHYNEDGSSIFVLAKELEKTFRQYLQEAKAAVPEPAGTKIKIKLNDVAPKEKIMLKFGSKASPAASPAPQLAPQPNGSANASAATNGTSRRNPFGGSYSSATPAPSLDQLERARSASGSAPSPTPSNSAPVKNEEGARNSPAIAANYNYRSSSQAVSTPGLSANGMLPPSTPGLSNPSNAGGYAQSFNHHAQQSSVNAGFEAMWRAPGKNASDAMITNLSLATHPGLNISKHFKMDLPPSPTMTQQSITINLPATHYYLQIKPTISPSLLDRQHKLFVTSGTQRLHAMPTIPGHSVDTTHPLFEARLLPGVNRIEVELIAALPKGAPKPANGQDVELEKITVFANLLRA</sequence>
<keyword evidence="7" id="KW-0539">Nucleus</keyword>
<organism evidence="11 12">
    <name type="scientific">Phialocephala subalpina</name>
    <dbReference type="NCBI Taxonomy" id="576137"/>
    <lineage>
        <taxon>Eukaryota</taxon>
        <taxon>Fungi</taxon>
        <taxon>Dikarya</taxon>
        <taxon>Ascomycota</taxon>
        <taxon>Pezizomycotina</taxon>
        <taxon>Leotiomycetes</taxon>
        <taxon>Helotiales</taxon>
        <taxon>Mollisiaceae</taxon>
        <taxon>Phialocephala</taxon>
        <taxon>Phialocephala fortinii species complex</taxon>
    </lineage>
</organism>
<accession>A0A1L7WRA7</accession>
<dbReference type="SUPFAM" id="SSF47370">
    <property type="entry name" value="Bromodomain"/>
    <property type="match status" value="2"/>
</dbReference>
<dbReference type="GO" id="GO:0003682">
    <property type="term" value="F:chromatin binding"/>
    <property type="evidence" value="ECO:0007669"/>
    <property type="project" value="TreeGrafter"/>
</dbReference>
<dbReference type="GO" id="GO:0016586">
    <property type="term" value="C:RSC-type complex"/>
    <property type="evidence" value="ECO:0007669"/>
    <property type="project" value="InterPro"/>
</dbReference>
<feature type="region of interest" description="Disordered" evidence="9">
    <location>
        <begin position="473"/>
        <end position="504"/>
    </location>
</feature>
<dbReference type="EMBL" id="FJOG01000006">
    <property type="protein sequence ID" value="CZR55299.1"/>
    <property type="molecule type" value="Genomic_DNA"/>
</dbReference>
<dbReference type="CDD" id="cd04369">
    <property type="entry name" value="Bromodomain"/>
    <property type="match status" value="2"/>
</dbReference>
<dbReference type="Gene3D" id="1.20.920.10">
    <property type="entry name" value="Bromodomain-like"/>
    <property type="match status" value="2"/>
</dbReference>
<protein>
    <submittedName>
        <fullName evidence="11">Related to member of RSC complex</fullName>
    </submittedName>
</protein>
<dbReference type="AlphaFoldDB" id="A0A1L7WRA7"/>
<evidence type="ECO:0000256" key="6">
    <source>
        <dbReference type="ARBA" id="ARBA00023163"/>
    </source>
</evidence>
<keyword evidence="12" id="KW-1185">Reference proteome</keyword>
<dbReference type="SMART" id="SM00297">
    <property type="entry name" value="BROMO"/>
    <property type="match status" value="2"/>
</dbReference>
<dbReference type="PROSITE" id="PS50014">
    <property type="entry name" value="BROMODOMAIN_2"/>
    <property type="match status" value="2"/>
</dbReference>
<dbReference type="FunFam" id="1.20.920.10:FF:000083">
    <property type="entry name" value="WGS project CABT00000000 data, contig 2.8"/>
    <property type="match status" value="1"/>
</dbReference>
<name>A0A1L7WRA7_9HELO</name>
<dbReference type="InterPro" id="IPR001487">
    <property type="entry name" value="Bromodomain"/>
</dbReference>
<keyword evidence="5 8" id="KW-0103">Bromodomain</keyword>
<evidence type="ECO:0000313" key="11">
    <source>
        <dbReference type="EMBL" id="CZR55299.1"/>
    </source>
</evidence>
<feature type="compositionally biased region" description="Low complexity" evidence="9">
    <location>
        <begin position="380"/>
        <end position="408"/>
    </location>
</feature>
<proteinExistence type="predicted"/>
<evidence type="ECO:0000313" key="12">
    <source>
        <dbReference type="Proteomes" id="UP000184330"/>
    </source>
</evidence>
<feature type="compositionally biased region" description="Acidic residues" evidence="9">
    <location>
        <begin position="174"/>
        <end position="186"/>
    </location>
</feature>
<feature type="compositionally biased region" description="Low complexity" evidence="9">
    <location>
        <begin position="434"/>
        <end position="449"/>
    </location>
</feature>
<feature type="compositionally biased region" description="Polar residues" evidence="9">
    <location>
        <begin position="204"/>
        <end position="213"/>
    </location>
</feature>
<dbReference type="InterPro" id="IPR054551">
    <property type="entry name" value="RSC4_Ig-like"/>
</dbReference>